<keyword evidence="3" id="KW-1185">Reference proteome</keyword>
<sequence length="162" mass="17269">MIHRASLFLIACSLAACTPAMQPGTGAEPGTAAEPGVVPAATQSSLDQARARWRAANITSYRVHVERSCFCRGREPVDIEVRNGVVTSVKVTETGADAPREEWDWRPSIDAMFTQLGSALREGTPAQATFDATHGYPTTAIIGTLANDAGTQYSYSGLTVLR</sequence>
<organism evidence="2 3">
    <name type="scientific">Longimicrobium terrae</name>
    <dbReference type="NCBI Taxonomy" id="1639882"/>
    <lineage>
        <taxon>Bacteria</taxon>
        <taxon>Pseudomonadati</taxon>
        <taxon>Gemmatimonadota</taxon>
        <taxon>Longimicrobiia</taxon>
        <taxon>Longimicrobiales</taxon>
        <taxon>Longimicrobiaceae</taxon>
        <taxon>Longimicrobium</taxon>
    </lineage>
</organism>
<evidence type="ECO:0000313" key="2">
    <source>
        <dbReference type="EMBL" id="MBB6072910.1"/>
    </source>
</evidence>
<reference evidence="2 3" key="1">
    <citation type="submission" date="2020-08" db="EMBL/GenBank/DDBJ databases">
        <title>Genomic Encyclopedia of Type Strains, Phase IV (KMG-IV): sequencing the most valuable type-strain genomes for metagenomic binning, comparative biology and taxonomic classification.</title>
        <authorList>
            <person name="Goeker M."/>
        </authorList>
    </citation>
    <scope>NUCLEOTIDE SEQUENCE [LARGE SCALE GENOMIC DNA]</scope>
    <source>
        <strain evidence="2 3">DSM 29007</strain>
    </source>
</reference>
<dbReference type="Proteomes" id="UP000582837">
    <property type="component" value="Unassembled WGS sequence"/>
</dbReference>
<dbReference type="Pfam" id="PF19671">
    <property type="entry name" value="DUF6174"/>
    <property type="match status" value="1"/>
</dbReference>
<evidence type="ECO:0000256" key="1">
    <source>
        <dbReference type="SAM" id="SignalP"/>
    </source>
</evidence>
<feature type="signal peptide" evidence="1">
    <location>
        <begin position="1"/>
        <end position="22"/>
    </location>
</feature>
<comment type="caution">
    <text evidence="2">The sequence shown here is derived from an EMBL/GenBank/DDBJ whole genome shotgun (WGS) entry which is preliminary data.</text>
</comment>
<feature type="chain" id="PRO_5032470021" description="Lipoprotein" evidence="1">
    <location>
        <begin position="23"/>
        <end position="162"/>
    </location>
</feature>
<proteinExistence type="predicted"/>
<dbReference type="AlphaFoldDB" id="A0A841H4H5"/>
<protein>
    <recommendedName>
        <fullName evidence="4">Lipoprotein</fullName>
    </recommendedName>
</protein>
<dbReference type="PROSITE" id="PS51257">
    <property type="entry name" value="PROKAR_LIPOPROTEIN"/>
    <property type="match status" value="1"/>
</dbReference>
<dbReference type="EMBL" id="JACHIA010000019">
    <property type="protein sequence ID" value="MBB6072910.1"/>
    <property type="molecule type" value="Genomic_DNA"/>
</dbReference>
<dbReference type="InterPro" id="IPR046172">
    <property type="entry name" value="DUF6174"/>
</dbReference>
<evidence type="ECO:0000313" key="3">
    <source>
        <dbReference type="Proteomes" id="UP000582837"/>
    </source>
</evidence>
<evidence type="ECO:0008006" key="4">
    <source>
        <dbReference type="Google" id="ProtNLM"/>
    </source>
</evidence>
<accession>A0A841H4H5</accession>
<gene>
    <name evidence="2" type="ORF">HNQ61_004576</name>
</gene>
<dbReference type="RefSeq" id="WP_170037060.1">
    <property type="nucleotide sequence ID" value="NZ_JABDTL010000002.1"/>
</dbReference>
<name>A0A841H4H5_9BACT</name>
<keyword evidence="1" id="KW-0732">Signal</keyword>